<dbReference type="InterPro" id="IPR027417">
    <property type="entry name" value="P-loop_NTPase"/>
</dbReference>
<sequence>MWNDKFDYVFRVKLKELLNESWSREYEPSELRQDKVGCFIHYCLTHSAKFSKSEKIQLLKDILSIEEKQKDKVLLLLDGYDEVAHLNMSNRNDFQDIIDEVSEYKNVIMSSRPNAVVEEMSSQFERKVENTGWDMEGIEKYINKNFENDKDKEFGVQLKSFLAVNNQIKEICEVPINTALICLVWEDKDIRYKFQKNNQEDFNISQLYHEVVIWLGKNIFRNLKMKE</sequence>
<reference evidence="1 2" key="1">
    <citation type="submission" date="2015-01" db="EMBL/GenBank/DDBJ databases">
        <title>Draft genome sequence of Rickettsia monacensis strain IrR/Munich.</title>
        <authorList>
            <person name="Felsheim R.F."/>
            <person name="Johnson S.L."/>
            <person name="Kurtti T.J."/>
            <person name="Munderloh U.G."/>
        </authorList>
    </citation>
    <scope>NUCLEOTIDE SEQUENCE [LARGE SCALE GENOMIC DNA]</scope>
    <source>
        <strain evidence="1 2">IrR/Munich</strain>
    </source>
</reference>
<evidence type="ECO:0000313" key="1">
    <source>
        <dbReference type="EMBL" id="CEO17781.1"/>
    </source>
</evidence>
<accession>A0A0B7J137</accession>
<dbReference type="KEGG" id="rmc:RMONA_07145"/>
<dbReference type="HOGENOM" id="CLU_1218974_0_0_5"/>
<gene>
    <name evidence="1" type="ORF">RMONA_07145</name>
</gene>
<name>A0A0B7J137_9RICK</name>
<evidence type="ECO:0008006" key="3">
    <source>
        <dbReference type="Google" id="ProtNLM"/>
    </source>
</evidence>
<keyword evidence="2" id="KW-1185">Reference proteome</keyword>
<dbReference type="STRING" id="109232.RMONA_07145"/>
<dbReference type="Proteomes" id="UP000018149">
    <property type="component" value="Chromosome I"/>
</dbReference>
<dbReference type="PANTHER" id="PTHR46312:SF2">
    <property type="entry name" value="NUCLEOTIDE-BINDING OLIGOMERIZATION DOMAIN-CONTAINING PROTEIN 2-LIKE"/>
    <property type="match status" value="1"/>
</dbReference>
<dbReference type="PANTHER" id="PTHR46312">
    <property type="entry name" value="NACHT DOMAIN-CONTAINING PROTEIN"/>
    <property type="match status" value="1"/>
</dbReference>
<dbReference type="EMBL" id="LN794217">
    <property type="protein sequence ID" value="CEO17781.1"/>
    <property type="molecule type" value="Genomic_DNA"/>
</dbReference>
<dbReference type="Gene3D" id="3.40.50.300">
    <property type="entry name" value="P-loop containing nucleotide triphosphate hydrolases"/>
    <property type="match status" value="1"/>
</dbReference>
<evidence type="ECO:0000313" key="2">
    <source>
        <dbReference type="Proteomes" id="UP000018149"/>
    </source>
</evidence>
<organism evidence="1 2">
    <name type="scientific">Rickettsia monacensis</name>
    <dbReference type="NCBI Taxonomy" id="109232"/>
    <lineage>
        <taxon>Bacteria</taxon>
        <taxon>Pseudomonadati</taxon>
        <taxon>Pseudomonadota</taxon>
        <taxon>Alphaproteobacteria</taxon>
        <taxon>Rickettsiales</taxon>
        <taxon>Rickettsiaceae</taxon>
        <taxon>Rickettsieae</taxon>
        <taxon>Rickettsia</taxon>
        <taxon>spotted fever group</taxon>
    </lineage>
</organism>
<proteinExistence type="predicted"/>
<dbReference type="AlphaFoldDB" id="A0A0B7J137"/>
<protein>
    <recommendedName>
        <fullName evidence="3">NACHT domain-containing protein</fullName>
    </recommendedName>
</protein>